<comment type="caution">
    <text evidence="2">The sequence shown here is derived from an EMBL/GenBank/DDBJ whole genome shotgun (WGS) entry which is preliminary data.</text>
</comment>
<dbReference type="PANTHER" id="PTHR37529:SF1">
    <property type="entry name" value="TRANSPOSASE INSG FOR INSERTION SEQUENCE ELEMENT IS4-RELATED"/>
    <property type="match status" value="1"/>
</dbReference>
<evidence type="ECO:0000259" key="1">
    <source>
        <dbReference type="Pfam" id="PF13006"/>
    </source>
</evidence>
<proteinExistence type="predicted"/>
<sequence>MSIANDLNDVMAASANTMARLAVFAEHIPDEWINAAAALSAKATIRRRRLPADLVLWLVVGMAFFRNEPISEVARRLNICAEGLANEALLADSALSQARQRLGKQPLAWLFKQCADVWGRERYPEDLWHGLQVFAVDGALFRTQDTPELRAHFWLRQHINRPADALSDVAVSRLDECPLPCDCQCGYQSLSQGRNSPGQ</sequence>
<dbReference type="InterPro" id="IPR024473">
    <property type="entry name" value="Transposases_IS4_N"/>
</dbReference>
<evidence type="ECO:0000313" key="2">
    <source>
        <dbReference type="EMBL" id="GAA4493287.1"/>
    </source>
</evidence>
<accession>A0ABP8PXK3</accession>
<organism evidence="2 3">
    <name type="scientific">Pseudaeromonas paramecii</name>
    <dbReference type="NCBI Taxonomy" id="2138166"/>
    <lineage>
        <taxon>Bacteria</taxon>
        <taxon>Pseudomonadati</taxon>
        <taxon>Pseudomonadota</taxon>
        <taxon>Gammaproteobacteria</taxon>
        <taxon>Aeromonadales</taxon>
        <taxon>Aeromonadaceae</taxon>
        <taxon>Pseudaeromonas</taxon>
    </lineage>
</organism>
<reference evidence="3" key="1">
    <citation type="journal article" date="2019" name="Int. J. Syst. Evol. Microbiol.">
        <title>The Global Catalogue of Microorganisms (GCM) 10K type strain sequencing project: providing services to taxonomists for standard genome sequencing and annotation.</title>
        <authorList>
            <consortium name="The Broad Institute Genomics Platform"/>
            <consortium name="The Broad Institute Genome Sequencing Center for Infectious Disease"/>
            <person name="Wu L."/>
            <person name="Ma J."/>
        </authorList>
    </citation>
    <scope>NUCLEOTIDE SEQUENCE [LARGE SCALE GENOMIC DNA]</scope>
    <source>
        <strain evidence="3">JCM 32226</strain>
    </source>
</reference>
<keyword evidence="3" id="KW-1185">Reference proteome</keyword>
<protein>
    <recommendedName>
        <fullName evidence="1">Transposase IS4 N-terminal domain-containing protein</fullName>
    </recommendedName>
</protein>
<dbReference type="Pfam" id="PF13006">
    <property type="entry name" value="Nterm_IS4"/>
    <property type="match status" value="1"/>
</dbReference>
<dbReference type="Proteomes" id="UP001501321">
    <property type="component" value="Unassembled WGS sequence"/>
</dbReference>
<gene>
    <name evidence="2" type="ORF">GCM10023095_03220</name>
</gene>
<evidence type="ECO:0000313" key="3">
    <source>
        <dbReference type="Proteomes" id="UP001501321"/>
    </source>
</evidence>
<name>A0ABP8PXK3_9GAMM</name>
<feature type="domain" description="Transposase IS4 N-terminal" evidence="1">
    <location>
        <begin position="20"/>
        <end position="112"/>
    </location>
</feature>
<dbReference type="PANTHER" id="PTHR37529">
    <property type="entry name" value="TRANSPOSASE INSG FOR INSERTION SEQUENCE ELEMENT IS4-RELATED"/>
    <property type="match status" value="1"/>
</dbReference>
<dbReference type="EMBL" id="BAABFC010000001">
    <property type="protein sequence ID" value="GAA4493287.1"/>
    <property type="molecule type" value="Genomic_DNA"/>
</dbReference>